<reference evidence="2" key="1">
    <citation type="submission" date="2021-10" db="EMBL/GenBank/DDBJ databases">
        <title>Tropical sea cucumber genome reveals ecological adaptation and Cuvierian tubules defense mechanism.</title>
        <authorList>
            <person name="Chen T."/>
        </authorList>
    </citation>
    <scope>NUCLEOTIDE SEQUENCE</scope>
    <source>
        <strain evidence="2">Nanhai2018</strain>
        <tissue evidence="2">Muscle</tissue>
    </source>
</reference>
<evidence type="ECO:0000313" key="3">
    <source>
        <dbReference type="Proteomes" id="UP001152320"/>
    </source>
</evidence>
<comment type="caution">
    <text evidence="2">The sequence shown here is derived from an EMBL/GenBank/DDBJ whole genome shotgun (WGS) entry which is preliminary data.</text>
</comment>
<sequence length="85" mass="9173">MLGGIKFSLKWTRLDSAPSPSPVAAHSGPIPIPGPPIPGQFRVQKKLDSSPELSPSPDSGVTALLYVLCFRPSVRLMLFTEPLYL</sequence>
<accession>A0A9Q1BBN1</accession>
<evidence type="ECO:0000256" key="1">
    <source>
        <dbReference type="SAM" id="MobiDB-lite"/>
    </source>
</evidence>
<gene>
    <name evidence="2" type="ORF">HOLleu_39259</name>
</gene>
<feature type="compositionally biased region" description="Low complexity" evidence="1">
    <location>
        <begin position="50"/>
        <end position="59"/>
    </location>
</feature>
<name>A0A9Q1BBN1_HOLLE</name>
<feature type="compositionally biased region" description="Low complexity" evidence="1">
    <location>
        <begin position="16"/>
        <end position="29"/>
    </location>
</feature>
<keyword evidence="3" id="KW-1185">Reference proteome</keyword>
<dbReference type="AlphaFoldDB" id="A0A9Q1BBN1"/>
<dbReference type="Proteomes" id="UP001152320">
    <property type="component" value="Chromosome 21"/>
</dbReference>
<proteinExistence type="predicted"/>
<evidence type="ECO:0000313" key="2">
    <source>
        <dbReference type="EMBL" id="KAJ8021921.1"/>
    </source>
</evidence>
<protein>
    <submittedName>
        <fullName evidence="2">Uncharacterized protein</fullName>
    </submittedName>
</protein>
<feature type="region of interest" description="Disordered" evidence="1">
    <location>
        <begin position="16"/>
        <end position="59"/>
    </location>
</feature>
<dbReference type="EMBL" id="JAIZAY010000021">
    <property type="protein sequence ID" value="KAJ8021921.1"/>
    <property type="molecule type" value="Genomic_DNA"/>
</dbReference>
<organism evidence="2 3">
    <name type="scientific">Holothuria leucospilota</name>
    <name type="common">Black long sea cucumber</name>
    <name type="synonym">Mertensiothuria leucospilota</name>
    <dbReference type="NCBI Taxonomy" id="206669"/>
    <lineage>
        <taxon>Eukaryota</taxon>
        <taxon>Metazoa</taxon>
        <taxon>Echinodermata</taxon>
        <taxon>Eleutherozoa</taxon>
        <taxon>Echinozoa</taxon>
        <taxon>Holothuroidea</taxon>
        <taxon>Aspidochirotacea</taxon>
        <taxon>Aspidochirotida</taxon>
        <taxon>Holothuriidae</taxon>
        <taxon>Holothuria</taxon>
    </lineage>
</organism>